<evidence type="ECO:0000313" key="2">
    <source>
        <dbReference type="EMBL" id="KAL3229288.1"/>
    </source>
</evidence>
<accession>A0ABR4NNA3</accession>
<comment type="caution">
    <text evidence="2">The sequence shown here is derived from an EMBL/GenBank/DDBJ whole genome shotgun (WGS) entry which is preliminary data.</text>
</comment>
<proteinExistence type="predicted"/>
<dbReference type="InterPro" id="IPR035257">
    <property type="entry name" value="DUF5349"/>
</dbReference>
<evidence type="ECO:0000313" key="3">
    <source>
        <dbReference type="Proteomes" id="UP001623330"/>
    </source>
</evidence>
<gene>
    <name evidence="2" type="ORF">RNJ44_02375</name>
</gene>
<dbReference type="Pfam" id="PF17298">
    <property type="entry name" value="DUF5349"/>
    <property type="match status" value="1"/>
</dbReference>
<sequence>MPGKIISVPFLSQNEDMDRYLIDYQRNKNNYKGKLRASNSMSVQQRPDGNKNIQSQTSVDNMNLYKNRGMNNNSNYSSGANSNINIGNLNRNNPSANFGHNLKNGGLVPSQNSNNQQKGRFAQQQTNQPIAAAQLKQVYSQFYYSLNNKIDNSIPLSNIKNGPPGSFQNDIGNGFQAFGSGGVSQNEYTELFNSFQNNPSSSAPNAVLNQINSKYDYSSNDGINGHHQSMTQKSTSTYLDDYLMPKSDYDTNGNVNDISLELSKDISNLSLGVDSNVGFSSFPFTDEQRPLVSSSLAFDLEGKSTLNSNMGQNSESPFNMQSTRGSLVNSMSPMQGSSSINWENNDLPSSSTSSNRLGIWNNGMSVWS</sequence>
<feature type="region of interest" description="Disordered" evidence="1">
    <location>
        <begin position="306"/>
        <end position="354"/>
    </location>
</feature>
<dbReference type="Proteomes" id="UP001623330">
    <property type="component" value="Unassembled WGS sequence"/>
</dbReference>
<reference evidence="2 3" key="1">
    <citation type="submission" date="2024-05" db="EMBL/GenBank/DDBJ databases">
        <title>Long read based assembly of the Candida bracarensis genome reveals expanded adhesin content.</title>
        <authorList>
            <person name="Marcet-Houben M."/>
            <person name="Ksiezopolska E."/>
            <person name="Gabaldon T."/>
        </authorList>
    </citation>
    <scope>NUCLEOTIDE SEQUENCE [LARGE SCALE GENOMIC DNA]</scope>
    <source>
        <strain evidence="2 3">CBM6</strain>
    </source>
</reference>
<dbReference type="EMBL" id="JBEVYD010000012">
    <property type="protein sequence ID" value="KAL3229288.1"/>
    <property type="molecule type" value="Genomic_DNA"/>
</dbReference>
<evidence type="ECO:0000256" key="1">
    <source>
        <dbReference type="SAM" id="MobiDB-lite"/>
    </source>
</evidence>
<protein>
    <submittedName>
        <fullName evidence="2">Uncharacterized protein</fullName>
    </submittedName>
</protein>
<name>A0ABR4NNA3_9SACH</name>
<keyword evidence="3" id="KW-1185">Reference proteome</keyword>
<organism evidence="2 3">
    <name type="scientific">Nakaseomyces bracarensis</name>
    <dbReference type="NCBI Taxonomy" id="273131"/>
    <lineage>
        <taxon>Eukaryota</taxon>
        <taxon>Fungi</taxon>
        <taxon>Dikarya</taxon>
        <taxon>Ascomycota</taxon>
        <taxon>Saccharomycotina</taxon>
        <taxon>Saccharomycetes</taxon>
        <taxon>Saccharomycetales</taxon>
        <taxon>Saccharomycetaceae</taxon>
        <taxon>Nakaseomyces</taxon>
    </lineage>
</organism>